<evidence type="ECO:0008006" key="3">
    <source>
        <dbReference type="Google" id="ProtNLM"/>
    </source>
</evidence>
<evidence type="ECO:0000313" key="1">
    <source>
        <dbReference type="EMBL" id="MBD9362709.1"/>
    </source>
</evidence>
<gene>
    <name evidence="1" type="ORF">EBB_19800</name>
</gene>
<dbReference type="EMBL" id="JACXST010000003">
    <property type="protein sequence ID" value="MBD9362709.1"/>
    <property type="molecule type" value="Genomic_DNA"/>
</dbReference>
<reference evidence="1 2" key="1">
    <citation type="submission" date="2020-09" db="EMBL/GenBank/DDBJ databases">
        <title>Methylomonas albis sp. nov. and Methylomonas fluvii sp. nov.: Two cold-adapted methanotrophs from the River Elbe and an amended description of Methylovulum psychrotolerans strain Eb1.</title>
        <authorList>
            <person name="Bussmann I.K."/>
            <person name="Klings K.-W."/>
            <person name="Warnstedt J."/>
            <person name="Hoppert M."/>
            <person name="Saborowski A."/>
            <person name="Horn F."/>
            <person name="Liebner S."/>
        </authorList>
    </citation>
    <scope>NUCLEOTIDE SEQUENCE [LARGE SCALE GENOMIC DNA]</scope>
    <source>
        <strain evidence="1 2">EbB</strain>
    </source>
</reference>
<evidence type="ECO:0000313" key="2">
    <source>
        <dbReference type="Proteomes" id="UP000641152"/>
    </source>
</evidence>
<comment type="caution">
    <text evidence="1">The sequence shown here is derived from an EMBL/GenBank/DDBJ whole genome shotgun (WGS) entry which is preliminary data.</text>
</comment>
<sequence>MKTINEYFDELKDKCGSDYAAAKNLGINKVTISSGRRRGQISDETAIKMADLLGVDRGELLLAAAMARSEGETKGAWSALAKRLSVAAGWVLVAGLSLNGGDFYRVQTVDNIHYANLLLAITIP</sequence>
<accession>A0ABR9DKG0</accession>
<keyword evidence="2" id="KW-1185">Reference proteome</keyword>
<proteinExistence type="predicted"/>
<dbReference type="Proteomes" id="UP000641152">
    <property type="component" value="Unassembled WGS sequence"/>
</dbReference>
<organism evidence="1 2">
    <name type="scientific">Methylomonas fluvii</name>
    <dbReference type="NCBI Taxonomy" id="1854564"/>
    <lineage>
        <taxon>Bacteria</taxon>
        <taxon>Pseudomonadati</taxon>
        <taxon>Pseudomonadota</taxon>
        <taxon>Gammaproteobacteria</taxon>
        <taxon>Methylococcales</taxon>
        <taxon>Methylococcaceae</taxon>
        <taxon>Methylomonas</taxon>
    </lineage>
</organism>
<dbReference type="RefSeq" id="WP_192395460.1">
    <property type="nucleotide sequence ID" value="NZ_CAJHIU010000003.1"/>
</dbReference>
<protein>
    <recommendedName>
        <fullName evidence="3">HTH cro/C1-type domain-containing protein</fullName>
    </recommendedName>
</protein>
<name>A0ABR9DKG0_9GAMM</name>